<dbReference type="InterPro" id="IPR007076">
    <property type="entry name" value="TfoX_N"/>
</dbReference>
<evidence type="ECO:0000313" key="2">
    <source>
        <dbReference type="EMBL" id="MCK2037135.1"/>
    </source>
</evidence>
<accession>A0ABT0FGE1</accession>
<name>A0ABT0FGE1_9MICO</name>
<dbReference type="Pfam" id="PF04993">
    <property type="entry name" value="TfoX_N"/>
    <property type="match status" value="1"/>
</dbReference>
<dbReference type="SUPFAM" id="SSF159894">
    <property type="entry name" value="YgaC/TfoX-N like"/>
    <property type="match status" value="1"/>
</dbReference>
<comment type="caution">
    <text evidence="2">The sequence shown here is derived from an EMBL/GenBank/DDBJ whole genome shotgun (WGS) entry which is preliminary data.</text>
</comment>
<sequence length="110" mass="11605">MDAAGEELADRVRALLSTAGGVEERRMFGTRAFLLDGHILVGARPGGTLLVRVDEETGAALSTRVGVARAVMGTRTMATGWLDVIADAITDDGELMYWLDVARENAEGAG</sequence>
<protein>
    <submittedName>
        <fullName evidence="2">TfoX/Sxy family protein</fullName>
    </submittedName>
</protein>
<proteinExistence type="predicted"/>
<dbReference type="RefSeq" id="WP_247630456.1">
    <property type="nucleotide sequence ID" value="NZ_JAHWXN010000001.1"/>
</dbReference>
<dbReference type="EMBL" id="JAHWXN010000001">
    <property type="protein sequence ID" value="MCK2037135.1"/>
    <property type="molecule type" value="Genomic_DNA"/>
</dbReference>
<evidence type="ECO:0000259" key="1">
    <source>
        <dbReference type="Pfam" id="PF04993"/>
    </source>
</evidence>
<feature type="domain" description="TfoX N-terminal" evidence="1">
    <location>
        <begin position="15"/>
        <end position="104"/>
    </location>
</feature>
<evidence type="ECO:0000313" key="3">
    <source>
        <dbReference type="Proteomes" id="UP001300096"/>
    </source>
</evidence>
<gene>
    <name evidence="2" type="ORF">KZC51_13455</name>
</gene>
<dbReference type="Proteomes" id="UP001300096">
    <property type="component" value="Unassembled WGS sequence"/>
</dbReference>
<reference evidence="2 3" key="1">
    <citation type="submission" date="2021-06" db="EMBL/GenBank/DDBJ databases">
        <title>Genome-based taxonomic framework of Microbacterium strains isolated from marine environment, the description of four new species and reclassification of four preexisting species.</title>
        <authorList>
            <person name="Lee S.D."/>
            <person name="Kim S.-M."/>
            <person name="Byeon Y.-S."/>
            <person name="Yang H.L."/>
            <person name="Kim I.S."/>
        </authorList>
    </citation>
    <scope>NUCLEOTIDE SEQUENCE [LARGE SCALE GENOMIC DNA]</scope>
    <source>
        <strain evidence="2 3">SSW1-49</strain>
    </source>
</reference>
<dbReference type="Gene3D" id="3.30.1460.30">
    <property type="entry name" value="YgaC/TfoX-N like chaperone"/>
    <property type="match status" value="1"/>
</dbReference>
<organism evidence="2 3">
    <name type="scientific">Microbacterium croceum</name>
    <dbReference type="NCBI Taxonomy" id="2851645"/>
    <lineage>
        <taxon>Bacteria</taxon>
        <taxon>Bacillati</taxon>
        <taxon>Actinomycetota</taxon>
        <taxon>Actinomycetes</taxon>
        <taxon>Micrococcales</taxon>
        <taxon>Microbacteriaceae</taxon>
        <taxon>Microbacterium</taxon>
    </lineage>
</organism>
<keyword evidence="3" id="KW-1185">Reference proteome</keyword>